<keyword evidence="12" id="KW-1185">Reference proteome</keyword>
<dbReference type="Gene3D" id="3.40.630.10">
    <property type="entry name" value="Zn peptidases"/>
    <property type="match status" value="1"/>
</dbReference>
<keyword evidence="8" id="KW-0862">Zinc</keyword>
<dbReference type="NCBIfam" id="TIGR01892">
    <property type="entry name" value="AcOrn-deacetyl"/>
    <property type="match status" value="1"/>
</dbReference>
<proteinExistence type="inferred from homology"/>
<dbReference type="Pfam" id="PF01546">
    <property type="entry name" value="Peptidase_M20"/>
    <property type="match status" value="1"/>
</dbReference>
<dbReference type="EMBL" id="JACIJP010000001">
    <property type="protein sequence ID" value="MBB6123433.1"/>
    <property type="molecule type" value="Genomic_DNA"/>
</dbReference>
<dbReference type="GO" id="GO:0046872">
    <property type="term" value="F:metal ion binding"/>
    <property type="evidence" value="ECO:0007669"/>
    <property type="project" value="UniProtKB-KW"/>
</dbReference>
<evidence type="ECO:0000256" key="1">
    <source>
        <dbReference type="ARBA" id="ARBA00001947"/>
    </source>
</evidence>
<dbReference type="InterPro" id="IPR011650">
    <property type="entry name" value="Peptidase_M20_dimer"/>
</dbReference>
<keyword evidence="6" id="KW-0479">Metal-binding</keyword>
<comment type="similarity">
    <text evidence="2">Belongs to the peptidase M20A family. ArgE subfamily.</text>
</comment>
<keyword evidence="5" id="KW-0028">Amino-acid biosynthesis</keyword>
<feature type="domain" description="Peptidase M20 dimerisation" evidence="10">
    <location>
        <begin position="188"/>
        <end position="297"/>
    </location>
</feature>
<protein>
    <submittedName>
        <fullName evidence="11">Acetylornithine deacetylase</fullName>
        <ecNumber evidence="11">3.5.1.16</ecNumber>
    </submittedName>
</protein>
<dbReference type="RefSeq" id="WP_184078342.1">
    <property type="nucleotide sequence ID" value="NZ_JACIJP010000001.1"/>
</dbReference>
<evidence type="ECO:0000256" key="8">
    <source>
        <dbReference type="ARBA" id="ARBA00022833"/>
    </source>
</evidence>
<evidence type="ECO:0000256" key="9">
    <source>
        <dbReference type="ARBA" id="ARBA00023285"/>
    </source>
</evidence>
<dbReference type="Pfam" id="PF07687">
    <property type="entry name" value="M20_dimer"/>
    <property type="match status" value="1"/>
</dbReference>
<reference evidence="11 12" key="1">
    <citation type="submission" date="2020-08" db="EMBL/GenBank/DDBJ databases">
        <title>Genomic Encyclopedia of Type Strains, Phase IV (KMG-IV): sequencing the most valuable type-strain genomes for metagenomic binning, comparative biology and taxonomic classification.</title>
        <authorList>
            <person name="Goeker M."/>
        </authorList>
    </citation>
    <scope>NUCLEOTIDE SEQUENCE [LARGE SCALE GENOMIC DNA]</scope>
    <source>
        <strain evidence="11 12">DSM 102255</strain>
    </source>
</reference>
<dbReference type="NCBIfam" id="NF005710">
    <property type="entry name" value="PRK07522.1"/>
    <property type="match status" value="1"/>
</dbReference>
<accession>A0A841IXP4</accession>
<evidence type="ECO:0000256" key="5">
    <source>
        <dbReference type="ARBA" id="ARBA00022605"/>
    </source>
</evidence>
<dbReference type="AlphaFoldDB" id="A0A841IXP4"/>
<comment type="cofactor">
    <cofactor evidence="1">
        <name>Zn(2+)</name>
        <dbReference type="ChEBI" id="CHEBI:29105"/>
    </cofactor>
</comment>
<evidence type="ECO:0000256" key="3">
    <source>
        <dbReference type="ARBA" id="ARBA00022490"/>
    </source>
</evidence>
<keyword evidence="3" id="KW-0963">Cytoplasm</keyword>
<dbReference type="GO" id="GO:0006526">
    <property type="term" value="P:L-arginine biosynthetic process"/>
    <property type="evidence" value="ECO:0007669"/>
    <property type="project" value="UniProtKB-KW"/>
</dbReference>
<gene>
    <name evidence="11" type="ORF">FHS92_001140</name>
</gene>
<dbReference type="InterPro" id="IPR001261">
    <property type="entry name" value="ArgE/DapE_CS"/>
</dbReference>
<keyword evidence="7 11" id="KW-0378">Hydrolase</keyword>
<dbReference type="GO" id="GO:0008777">
    <property type="term" value="F:acetylornithine deacetylase activity"/>
    <property type="evidence" value="ECO:0007669"/>
    <property type="project" value="UniProtKB-EC"/>
</dbReference>
<organism evidence="11 12">
    <name type="scientific">Sphingobium subterraneum</name>
    <dbReference type="NCBI Taxonomy" id="627688"/>
    <lineage>
        <taxon>Bacteria</taxon>
        <taxon>Pseudomonadati</taxon>
        <taxon>Pseudomonadota</taxon>
        <taxon>Alphaproteobacteria</taxon>
        <taxon>Sphingomonadales</taxon>
        <taxon>Sphingomonadaceae</taxon>
        <taxon>Sphingobium</taxon>
    </lineage>
</organism>
<dbReference type="PROSITE" id="PS00759">
    <property type="entry name" value="ARGE_DAPE_CPG2_2"/>
    <property type="match status" value="1"/>
</dbReference>
<dbReference type="InterPro" id="IPR050072">
    <property type="entry name" value="Peptidase_M20A"/>
</dbReference>
<evidence type="ECO:0000259" key="10">
    <source>
        <dbReference type="Pfam" id="PF07687"/>
    </source>
</evidence>
<dbReference type="Gene3D" id="3.30.70.360">
    <property type="match status" value="1"/>
</dbReference>
<evidence type="ECO:0000256" key="4">
    <source>
        <dbReference type="ARBA" id="ARBA00022571"/>
    </source>
</evidence>
<dbReference type="Proteomes" id="UP000552700">
    <property type="component" value="Unassembled WGS sequence"/>
</dbReference>
<dbReference type="SUPFAM" id="SSF53187">
    <property type="entry name" value="Zn-dependent exopeptidases"/>
    <property type="match status" value="1"/>
</dbReference>
<evidence type="ECO:0000256" key="7">
    <source>
        <dbReference type="ARBA" id="ARBA00022801"/>
    </source>
</evidence>
<comment type="caution">
    <text evidence="11">The sequence shown here is derived from an EMBL/GenBank/DDBJ whole genome shotgun (WGS) entry which is preliminary data.</text>
</comment>
<keyword evidence="9" id="KW-0170">Cobalt</keyword>
<dbReference type="EC" id="3.5.1.16" evidence="11"/>
<dbReference type="SUPFAM" id="SSF55031">
    <property type="entry name" value="Bacterial exopeptidase dimerisation domain"/>
    <property type="match status" value="1"/>
</dbReference>
<dbReference type="InterPro" id="IPR010169">
    <property type="entry name" value="AcOrn-deacetyl"/>
</dbReference>
<dbReference type="PANTHER" id="PTHR43808">
    <property type="entry name" value="ACETYLORNITHINE DEACETYLASE"/>
    <property type="match status" value="1"/>
</dbReference>
<evidence type="ECO:0000256" key="6">
    <source>
        <dbReference type="ARBA" id="ARBA00022723"/>
    </source>
</evidence>
<evidence type="ECO:0000313" key="12">
    <source>
        <dbReference type="Proteomes" id="UP000552700"/>
    </source>
</evidence>
<dbReference type="InterPro" id="IPR002933">
    <property type="entry name" value="Peptidase_M20"/>
</dbReference>
<dbReference type="PANTHER" id="PTHR43808:SF31">
    <property type="entry name" value="N-ACETYL-L-CITRULLINE DEACETYLASE"/>
    <property type="match status" value="1"/>
</dbReference>
<name>A0A841IXP4_9SPHN</name>
<dbReference type="CDD" id="cd03894">
    <property type="entry name" value="M20_ArgE"/>
    <property type="match status" value="1"/>
</dbReference>
<keyword evidence="4" id="KW-0055">Arginine biosynthesis</keyword>
<sequence length="406" mass="44278">MGGVLVSERASGSDDLPQSVALLEKLVAFETTNSNSNLDMIEYLQSLFQDAGIEPWLTYDKDRRKANLFATLPSVDGVTQGGIVLSGHSDVVTVEGQKWSTDPFTLTRRGDRLYGRGSADMKGFIAVCMSKLESLQAKQLRKPLHFAFSFDEEVGCLGAPLMLDEMVRRDIRPEGCLIGEPTSMNVVVAHKGANLYRCRVHGRPAHSSAPVLGVNAIEYAARVICFIRDLADSMKQQGPFDRFFETPYSTAQTGRISGGVATNVVPQLCEFDFEFRNIPQIDAQDIYAQISDYVENTIRPAMREEWDGADIALEKIAAAPGLNADEQAMMTRLVRALTGDGDIRKVAYGTEGGQFQNAGVPAIICGPGSIEQAHRADEFIDIDQIAQCEAFIDALAGPTGIDNESQ</sequence>
<dbReference type="InterPro" id="IPR036264">
    <property type="entry name" value="Bact_exopeptidase_dim_dom"/>
</dbReference>
<evidence type="ECO:0000313" key="11">
    <source>
        <dbReference type="EMBL" id="MBB6123433.1"/>
    </source>
</evidence>
<evidence type="ECO:0000256" key="2">
    <source>
        <dbReference type="ARBA" id="ARBA00005691"/>
    </source>
</evidence>